<dbReference type="AlphaFoldDB" id="A0A8S0QV94"/>
<proteinExistence type="predicted"/>
<dbReference type="Proteomes" id="UP000594638">
    <property type="component" value="Unassembled WGS sequence"/>
</dbReference>
<gene>
    <name evidence="2" type="ORF">OLEA9_A032985</name>
</gene>
<comment type="caution">
    <text evidence="2">The sequence shown here is derived from an EMBL/GenBank/DDBJ whole genome shotgun (WGS) entry which is preliminary data.</text>
</comment>
<dbReference type="OrthoDB" id="1918704at2759"/>
<feature type="compositionally biased region" description="Basic residues" evidence="1">
    <location>
        <begin position="258"/>
        <end position="275"/>
    </location>
</feature>
<dbReference type="PANTHER" id="PTHR35095">
    <property type="entry name" value="OS05G0143300 PROTEIN"/>
    <property type="match status" value="1"/>
</dbReference>
<accession>A0A8S0QV94</accession>
<dbReference type="EMBL" id="CACTIH010001966">
    <property type="protein sequence ID" value="CAA2970239.1"/>
    <property type="molecule type" value="Genomic_DNA"/>
</dbReference>
<sequence length="424" mass="47241">MAELCLMASNSYLPVPGLVIHPEQSITRVAKDYQHILPYHGSNQDLAKLGSCNQSPHQKLEWKLTNGVWQSNQFVKNSTDKRPVLIDVQDTTANTILFSSGIVEQCIRREKIMKLLASASTEIESSLLDLSTLFDLWGPQPPIKDSPRQTFAPYTRWCFSDNEHRQSLIYPTQEFYFKKHQLDLVGDLVPSDRLSLNGTGLEFKDILSVIDKLHLLKNPSKSSKQTMLVPYFERRRRGASANANRAKLEIVKTAPVKSPKKVKDRTMQKKKTSKKSSKERDLYANSYVHACESLLSVMVERKQQGQSAILSLKKSGPELPQLLTQISASIAGTGIAVLFSVICNVACGRAPFCASKVLTTGVGFGLVWLSRAVNKLRDTVSSISKNSGKLGMKEEEITDNLDRTLKDVYFRAAALLAIAMLKLA</sequence>
<evidence type="ECO:0000313" key="2">
    <source>
        <dbReference type="EMBL" id="CAA2970239.1"/>
    </source>
</evidence>
<evidence type="ECO:0000313" key="3">
    <source>
        <dbReference type="Proteomes" id="UP000594638"/>
    </source>
</evidence>
<dbReference type="Gramene" id="OE9A032985T1">
    <property type="protein sequence ID" value="OE9A032985C1"/>
    <property type="gene ID" value="OE9A032985"/>
</dbReference>
<evidence type="ECO:0000256" key="1">
    <source>
        <dbReference type="SAM" id="MobiDB-lite"/>
    </source>
</evidence>
<dbReference type="PANTHER" id="PTHR35095:SF1">
    <property type="entry name" value="OS05G0143300 PROTEIN"/>
    <property type="match status" value="1"/>
</dbReference>
<organism evidence="2 3">
    <name type="scientific">Olea europaea subsp. europaea</name>
    <dbReference type="NCBI Taxonomy" id="158383"/>
    <lineage>
        <taxon>Eukaryota</taxon>
        <taxon>Viridiplantae</taxon>
        <taxon>Streptophyta</taxon>
        <taxon>Embryophyta</taxon>
        <taxon>Tracheophyta</taxon>
        <taxon>Spermatophyta</taxon>
        <taxon>Magnoliopsida</taxon>
        <taxon>eudicotyledons</taxon>
        <taxon>Gunneridae</taxon>
        <taxon>Pentapetalae</taxon>
        <taxon>asterids</taxon>
        <taxon>lamiids</taxon>
        <taxon>Lamiales</taxon>
        <taxon>Oleaceae</taxon>
        <taxon>Oleeae</taxon>
        <taxon>Olea</taxon>
    </lineage>
</organism>
<feature type="region of interest" description="Disordered" evidence="1">
    <location>
        <begin position="257"/>
        <end position="279"/>
    </location>
</feature>
<protein>
    <submittedName>
        <fullName evidence="2">Uncharacterized protein</fullName>
    </submittedName>
</protein>
<name>A0A8S0QV94_OLEEU</name>
<reference evidence="2 3" key="1">
    <citation type="submission" date="2019-12" db="EMBL/GenBank/DDBJ databases">
        <authorList>
            <person name="Alioto T."/>
            <person name="Alioto T."/>
            <person name="Gomez Garrido J."/>
        </authorList>
    </citation>
    <scope>NUCLEOTIDE SEQUENCE [LARGE SCALE GENOMIC DNA]</scope>
</reference>
<keyword evidence="3" id="KW-1185">Reference proteome</keyword>